<evidence type="ECO:0000313" key="23">
    <source>
        <dbReference type="EMBL" id="AWT23001.1"/>
    </source>
</evidence>
<dbReference type="GO" id="GO:0008270">
    <property type="term" value="F:zinc ion binding"/>
    <property type="evidence" value="ECO:0007669"/>
    <property type="project" value="UniProtKB-UniRule"/>
</dbReference>
<keyword evidence="12 18" id="KW-0472">Membrane</keyword>
<feature type="site" description="Transition state stabilizer" evidence="17">
    <location>
        <position position="424"/>
    </location>
</feature>
<dbReference type="AlphaFoldDB" id="A0A3G1QXU4"/>
<accession>A0A3G1QXU4</accession>
<dbReference type="InterPro" id="IPR050344">
    <property type="entry name" value="Peptidase_M1_aminopeptidases"/>
</dbReference>
<dbReference type="GO" id="GO:0006508">
    <property type="term" value="P:proteolysis"/>
    <property type="evidence" value="ECO:0007669"/>
    <property type="project" value="UniProtKB-KW"/>
</dbReference>
<dbReference type="InterPro" id="IPR001930">
    <property type="entry name" value="Peptidase_M1"/>
</dbReference>
<keyword evidence="6 18" id="KW-0645">Protease</keyword>
<dbReference type="CDD" id="cd09601">
    <property type="entry name" value="M1_APN-Q_like"/>
    <property type="match status" value="1"/>
</dbReference>
<keyword evidence="13" id="KW-0325">Glycoprotein</keyword>
<dbReference type="GO" id="GO:0042277">
    <property type="term" value="F:peptide binding"/>
    <property type="evidence" value="ECO:0007669"/>
    <property type="project" value="TreeGrafter"/>
</dbReference>
<evidence type="ECO:0000256" key="7">
    <source>
        <dbReference type="ARBA" id="ARBA00022723"/>
    </source>
</evidence>
<dbReference type="SUPFAM" id="SSF55486">
    <property type="entry name" value="Metalloproteases ('zincins'), catalytic domain"/>
    <property type="match status" value="1"/>
</dbReference>
<keyword evidence="7 16" id="KW-0479">Metal-binding</keyword>
<name>A0A3G1QXU4_HYPCU</name>
<feature type="binding site" evidence="16">
    <location>
        <position position="341"/>
    </location>
    <ligand>
        <name>Zn(2+)</name>
        <dbReference type="ChEBI" id="CHEBI:29105"/>
        <note>catalytic</note>
    </ligand>
</feature>
<evidence type="ECO:0000256" key="3">
    <source>
        <dbReference type="ARBA" id="ARBA00022438"/>
    </source>
</evidence>
<feature type="signal peptide" evidence="19">
    <location>
        <begin position="1"/>
        <end position="19"/>
    </location>
</feature>
<dbReference type="InterPro" id="IPR014782">
    <property type="entry name" value="Peptidase_M1_dom"/>
</dbReference>
<comment type="similarity">
    <text evidence="2 18">Belongs to the peptidase M1 family.</text>
</comment>
<evidence type="ECO:0000256" key="5">
    <source>
        <dbReference type="ARBA" id="ARBA00022622"/>
    </source>
</evidence>
<evidence type="ECO:0000256" key="12">
    <source>
        <dbReference type="ARBA" id="ARBA00023136"/>
    </source>
</evidence>
<evidence type="ECO:0000256" key="13">
    <source>
        <dbReference type="ARBA" id="ARBA00023180"/>
    </source>
</evidence>
<feature type="domain" description="ERAP1-like C-terminal" evidence="21">
    <location>
        <begin position="571"/>
        <end position="870"/>
    </location>
</feature>
<evidence type="ECO:0000256" key="2">
    <source>
        <dbReference type="ARBA" id="ARBA00010136"/>
    </source>
</evidence>
<evidence type="ECO:0000256" key="19">
    <source>
        <dbReference type="SAM" id="SignalP"/>
    </source>
</evidence>
<evidence type="ECO:0000259" key="21">
    <source>
        <dbReference type="Pfam" id="PF11838"/>
    </source>
</evidence>
<organism evidence="23">
    <name type="scientific">Hyphantria cunea</name>
    <name type="common">Fall webworm moth</name>
    <name type="synonym">Phalaena cunea</name>
    <dbReference type="NCBI Taxonomy" id="39466"/>
    <lineage>
        <taxon>Eukaryota</taxon>
        <taxon>Metazoa</taxon>
        <taxon>Ecdysozoa</taxon>
        <taxon>Arthropoda</taxon>
        <taxon>Hexapoda</taxon>
        <taxon>Insecta</taxon>
        <taxon>Pterygota</taxon>
        <taxon>Neoptera</taxon>
        <taxon>Endopterygota</taxon>
        <taxon>Lepidoptera</taxon>
        <taxon>Glossata</taxon>
        <taxon>Ditrysia</taxon>
        <taxon>Noctuoidea</taxon>
        <taxon>Erebidae</taxon>
        <taxon>Arctiinae</taxon>
        <taxon>Hyphantria</taxon>
    </lineage>
</organism>
<evidence type="ECO:0000256" key="16">
    <source>
        <dbReference type="PIRSR" id="PIRSR634016-3"/>
    </source>
</evidence>
<dbReference type="FunFam" id="2.60.40.1730:FF:000013">
    <property type="entry name" value="Aminopeptidase"/>
    <property type="match status" value="1"/>
</dbReference>
<dbReference type="PRINTS" id="PR00756">
    <property type="entry name" value="ALADIPTASE"/>
</dbReference>
<dbReference type="Pfam" id="PF01433">
    <property type="entry name" value="Peptidase_M1"/>
    <property type="match status" value="1"/>
</dbReference>
<evidence type="ECO:0000256" key="1">
    <source>
        <dbReference type="ARBA" id="ARBA00004609"/>
    </source>
</evidence>
<feature type="chain" id="PRO_5018039551" description="Aminopeptidase" evidence="19">
    <location>
        <begin position="20"/>
        <end position="931"/>
    </location>
</feature>
<evidence type="ECO:0000256" key="17">
    <source>
        <dbReference type="PIRSR" id="PIRSR634016-4"/>
    </source>
</evidence>
<keyword evidence="11 18" id="KW-0482">Metalloprotease</keyword>
<keyword evidence="5" id="KW-0336">GPI-anchor</keyword>
<keyword evidence="4" id="KW-1003">Cell membrane</keyword>
<dbReference type="PANTHER" id="PTHR11533">
    <property type="entry name" value="PROTEASE M1 ZINC METALLOPROTEASE"/>
    <property type="match status" value="1"/>
</dbReference>
<keyword evidence="18" id="KW-1133">Transmembrane helix</keyword>
<dbReference type="GO" id="GO:0005737">
    <property type="term" value="C:cytoplasm"/>
    <property type="evidence" value="ECO:0007669"/>
    <property type="project" value="TreeGrafter"/>
</dbReference>
<dbReference type="Gene3D" id="2.60.40.1730">
    <property type="entry name" value="tricorn interacting facor f3 domain"/>
    <property type="match status" value="1"/>
</dbReference>
<sequence>MYCRLLVIAVIYLLPAVYAETDPNYRLNTPIVPSAYQLLITPYFDTNDENAFSFDGEVTINFTTTANANQIKLHSQDLNFTAADITVRIPNSNAIELNNSNPLEFNTQYSFAYINLVSELVPNVDYAVTITYKGPLRTDLNGFYRNYYLENGVKKWLGATQMEPTHARKAFPCFDEPQLKATFTISIDRPSNYKNSLSNMKMQTSVDLGNGYVREIFYPTPRMPTYLVAFLVSEFEAGQYRNGTQEFGIYSRPEAKNQSLYAFDFGIKVVEELGRYFGIDYYSTDYNLKLDHVAIPDFRAGAMENWGLVKYREALLLTDPEETAPYFRYRIAQILAHETTHMWFGNLVTCHWWSDTWLNEGFANYFQDYITSLIEPELGSANLLVTSSAYTAYAADDNPFARALTNDEVNSPAEISDHFGSITYQKGGSVIRMIHHLIGDDVFRLGLRTYLTNNALGSGYPNLLYAALDYAVTTQNSLNSYPNATVADVMGSWISQAGHPIVHVNINYNTDTVTLTQKRFYKNASYLSNETYKIPITYTTGLSPNFNNTKPMFIMYDRSHEFTIANVSQTWVIFNVQDSGFYKVNYDQRSWELIASLLKGQQRTIIHHLNRAKIVNDLFAFLYGDEVDFSLLHNILEFLSEEDEYSVWLAALNGFKNLRNSYLGNNNVLPHVESYILKFLSSYIDRFGYVERSNDSFEDLRNRQQILEFACKLDHSGCVTQAAAMFKALRENGTEVSPSLRSVVYSTGLRYGTGEDYDFLWNRARTTNLASEIWIILDVLGHTTNEERLRRYLVSMTEENSPVRTQDLSTPLASVLSNHSNLALVMDLLKTDYDLWTSIYTTMDSVLSNVALNLRTESEFSEFETFLSSCTACTYTAKTAAMNSLQTARASKSWADTHESAILSKLKNNSNTAIPSIFMLIISLAILFMRY</sequence>
<keyword evidence="10 16" id="KW-0862">Zinc</keyword>
<dbReference type="SUPFAM" id="SSF63737">
    <property type="entry name" value="Leukotriene A4 hydrolase N-terminal domain"/>
    <property type="match status" value="1"/>
</dbReference>
<dbReference type="Gene3D" id="1.10.390.10">
    <property type="entry name" value="Neutral Protease Domain 2"/>
    <property type="match status" value="1"/>
</dbReference>
<comment type="subcellular location">
    <subcellularLocation>
        <location evidence="1">Cell membrane</location>
        <topology evidence="1">Lipid-anchor</topology>
        <topology evidence="1">GPI-anchor</topology>
    </subcellularLocation>
</comment>
<dbReference type="InterPro" id="IPR027268">
    <property type="entry name" value="Peptidase_M4/M1_CTD_sf"/>
</dbReference>
<evidence type="ECO:0000256" key="8">
    <source>
        <dbReference type="ARBA" id="ARBA00022729"/>
    </source>
</evidence>
<dbReference type="InterPro" id="IPR042097">
    <property type="entry name" value="Aminopeptidase_N-like_N_sf"/>
</dbReference>
<dbReference type="InterPro" id="IPR034016">
    <property type="entry name" value="M1_APN-typ"/>
</dbReference>
<dbReference type="Pfam" id="PF17900">
    <property type="entry name" value="Peptidase_M1_N"/>
    <property type="match status" value="1"/>
</dbReference>
<dbReference type="Gene3D" id="2.60.40.1910">
    <property type="match status" value="1"/>
</dbReference>
<keyword evidence="9 18" id="KW-0378">Hydrolase</keyword>
<dbReference type="GO" id="GO:0070006">
    <property type="term" value="F:metalloaminopeptidase activity"/>
    <property type="evidence" value="ECO:0007669"/>
    <property type="project" value="TreeGrafter"/>
</dbReference>
<evidence type="ECO:0000256" key="4">
    <source>
        <dbReference type="ARBA" id="ARBA00022475"/>
    </source>
</evidence>
<dbReference type="GO" id="GO:0098552">
    <property type="term" value="C:side of membrane"/>
    <property type="evidence" value="ECO:0007669"/>
    <property type="project" value="UniProtKB-KW"/>
</dbReference>
<reference evidence="23" key="1">
    <citation type="submission" date="2017-04" db="EMBL/GenBank/DDBJ databases">
        <authorList>
            <person name="Zhang Y."/>
            <person name="Zhao D."/>
            <person name="Guo W."/>
        </authorList>
    </citation>
    <scope>NUCLEOTIDE SEQUENCE</scope>
</reference>
<evidence type="ECO:0000256" key="15">
    <source>
        <dbReference type="PIRSR" id="PIRSR634016-1"/>
    </source>
</evidence>
<feature type="domain" description="Aminopeptidase N-like N-terminal" evidence="22">
    <location>
        <begin position="32"/>
        <end position="227"/>
    </location>
</feature>
<dbReference type="GO" id="GO:0043171">
    <property type="term" value="P:peptide catabolic process"/>
    <property type="evidence" value="ECO:0007669"/>
    <property type="project" value="TreeGrafter"/>
</dbReference>
<evidence type="ECO:0000256" key="18">
    <source>
        <dbReference type="RuleBase" id="RU364040"/>
    </source>
</evidence>
<feature type="binding site" evidence="16">
    <location>
        <position position="337"/>
    </location>
    <ligand>
        <name>Zn(2+)</name>
        <dbReference type="ChEBI" id="CHEBI:29105"/>
        <note>catalytic</note>
    </ligand>
</feature>
<gene>
    <name evidence="23" type="primary">apn8</name>
</gene>
<keyword evidence="14" id="KW-0449">Lipoprotein</keyword>
<dbReference type="PANTHER" id="PTHR11533:SF301">
    <property type="entry name" value="AMINOPEPTIDASE"/>
    <property type="match status" value="1"/>
</dbReference>
<evidence type="ECO:0000259" key="20">
    <source>
        <dbReference type="Pfam" id="PF01433"/>
    </source>
</evidence>
<feature type="binding site" evidence="16">
    <location>
        <position position="360"/>
    </location>
    <ligand>
        <name>Zn(2+)</name>
        <dbReference type="ChEBI" id="CHEBI:29105"/>
        <note>catalytic</note>
    </ligand>
</feature>
<feature type="transmembrane region" description="Helical" evidence="18">
    <location>
        <begin position="912"/>
        <end position="929"/>
    </location>
</feature>
<evidence type="ECO:0000256" key="10">
    <source>
        <dbReference type="ARBA" id="ARBA00022833"/>
    </source>
</evidence>
<dbReference type="EMBL" id="KY949259">
    <property type="protein sequence ID" value="AWT23001.1"/>
    <property type="molecule type" value="mRNA"/>
</dbReference>
<dbReference type="InterPro" id="IPR045357">
    <property type="entry name" value="Aminopeptidase_N-like_N"/>
</dbReference>
<dbReference type="GO" id="GO:0005886">
    <property type="term" value="C:plasma membrane"/>
    <property type="evidence" value="ECO:0007669"/>
    <property type="project" value="UniProtKB-SubCell"/>
</dbReference>
<dbReference type="InterPro" id="IPR024571">
    <property type="entry name" value="ERAP1-like_C_dom"/>
</dbReference>
<keyword evidence="3 18" id="KW-0031">Aminopeptidase</keyword>
<keyword evidence="18" id="KW-0812">Transmembrane</keyword>
<dbReference type="FunFam" id="1.10.390.10:FF:000013">
    <property type="entry name" value="Aminopeptidase N"/>
    <property type="match status" value="1"/>
</dbReference>
<protein>
    <recommendedName>
        <fullName evidence="18">Aminopeptidase</fullName>
        <ecNumber evidence="18">3.4.11.-</ecNumber>
    </recommendedName>
</protein>
<evidence type="ECO:0000256" key="9">
    <source>
        <dbReference type="ARBA" id="ARBA00022801"/>
    </source>
</evidence>
<feature type="active site" description="Proton acceptor" evidence="15">
    <location>
        <position position="338"/>
    </location>
</feature>
<dbReference type="Pfam" id="PF11838">
    <property type="entry name" value="ERAP1_C"/>
    <property type="match status" value="1"/>
</dbReference>
<evidence type="ECO:0000259" key="22">
    <source>
        <dbReference type="Pfam" id="PF17900"/>
    </source>
</evidence>
<comment type="cofactor">
    <cofactor evidence="16 18">
        <name>Zn(2+)</name>
        <dbReference type="ChEBI" id="CHEBI:29105"/>
    </cofactor>
    <text evidence="16 18">Binds 1 zinc ion per subunit.</text>
</comment>
<keyword evidence="8 19" id="KW-0732">Signal</keyword>
<evidence type="ECO:0000256" key="14">
    <source>
        <dbReference type="ARBA" id="ARBA00023288"/>
    </source>
</evidence>
<evidence type="ECO:0000256" key="6">
    <source>
        <dbReference type="ARBA" id="ARBA00022670"/>
    </source>
</evidence>
<dbReference type="GO" id="GO:0005615">
    <property type="term" value="C:extracellular space"/>
    <property type="evidence" value="ECO:0007669"/>
    <property type="project" value="TreeGrafter"/>
</dbReference>
<feature type="domain" description="Peptidase M1 membrane alanine aminopeptidase" evidence="20">
    <location>
        <begin position="261"/>
        <end position="491"/>
    </location>
</feature>
<dbReference type="EC" id="3.4.11.-" evidence="18"/>
<proteinExistence type="evidence at transcript level"/>
<dbReference type="Gene3D" id="1.25.50.20">
    <property type="match status" value="1"/>
</dbReference>
<dbReference type="FunFam" id="2.60.40.1910:FF:000008">
    <property type="entry name" value="Aminopeptidase"/>
    <property type="match status" value="1"/>
</dbReference>
<evidence type="ECO:0000256" key="11">
    <source>
        <dbReference type="ARBA" id="ARBA00023049"/>
    </source>
</evidence>